<dbReference type="PANTHER" id="PTHR10668:SF103">
    <property type="entry name" value="PYRIDINE NUCLEOTIDE-DISULFIDE OXIDOREDUCTASE DOMAIN-CONTAINING PROTEIN 2"/>
    <property type="match status" value="1"/>
</dbReference>
<comment type="caution">
    <text evidence="1">The sequence shown here is derived from an EMBL/GenBank/DDBJ whole genome shotgun (WGS) entry which is preliminary data.</text>
</comment>
<evidence type="ECO:0000313" key="1">
    <source>
        <dbReference type="EMBL" id="MFD1846109.1"/>
    </source>
</evidence>
<sequence length="533" mass="56624">MDRSRARQDHFDAVVVGGGHNGLVAATYLAKAGRSVVVLERQDQVGGAAVSAEAFPGTGARLSRYSYLVSLLPQQIIDDLGLDLELVRRRYSSYTPVAGGTSGLLVDNEDRRATRKSFRRIDAGDDAGAFGEFYGGTATLAERLWPTFMKPLLRRAEARELVGDEEIWNDFIEQPLGRVIERSVASDLVRGILLTDGLISTFARASDEDLQQNKCFLYHVVGGGTGDWDVPVGGMGAVSGALERAALAAGVEIRTGAEVTAVAPNGVVHYLPVEENGPMRSVSGEYVLANVTPAVLGRLMGGPSADGFATTAGAAEGAQVKVNLLLSRLPKLKDPEISPEQAFGGTFHINELYSQLDAAYTAAENGRIPSPLPIEIYCHSLADPSILSDSLRESGAHTLTVFSLQTPHRLTHSADHEVLRAELQAAVLESLNSVLAEPIEDCILRDGDGEPCIETKTTLDLEEILGLTGGNIFHGPLSWPFAEDDAPLETPAQRWGVATDHQRVLLCGAGSQRGGGVSGLGGHSAAMALLEES</sequence>
<dbReference type="PANTHER" id="PTHR10668">
    <property type="entry name" value="PHYTOENE DEHYDROGENASE"/>
    <property type="match status" value="1"/>
</dbReference>
<dbReference type="EMBL" id="JBHUGA010000011">
    <property type="protein sequence ID" value="MFD1846109.1"/>
    <property type="molecule type" value="Genomic_DNA"/>
</dbReference>
<dbReference type="SUPFAM" id="SSF51905">
    <property type="entry name" value="FAD/NAD(P)-binding domain"/>
    <property type="match status" value="1"/>
</dbReference>
<dbReference type="Pfam" id="PF13450">
    <property type="entry name" value="NAD_binding_8"/>
    <property type="match status" value="1"/>
</dbReference>
<dbReference type="Proteomes" id="UP001597307">
    <property type="component" value="Unassembled WGS sequence"/>
</dbReference>
<organism evidence="1 2">
    <name type="scientific">Arthrobacter flavus</name>
    <dbReference type="NCBI Taxonomy" id="95172"/>
    <lineage>
        <taxon>Bacteria</taxon>
        <taxon>Bacillati</taxon>
        <taxon>Actinomycetota</taxon>
        <taxon>Actinomycetes</taxon>
        <taxon>Micrococcales</taxon>
        <taxon>Micrococcaceae</taxon>
        <taxon>Arthrobacter</taxon>
    </lineage>
</organism>
<gene>
    <name evidence="1" type="ORF">ACFSFX_05805</name>
</gene>
<protein>
    <submittedName>
        <fullName evidence="1">NAD(P)/FAD-dependent oxidoreductase</fullName>
    </submittedName>
</protein>
<proteinExistence type="predicted"/>
<dbReference type="RefSeq" id="WP_343880160.1">
    <property type="nucleotide sequence ID" value="NZ_BAAAIJ010000047.1"/>
</dbReference>
<evidence type="ECO:0000313" key="2">
    <source>
        <dbReference type="Proteomes" id="UP001597307"/>
    </source>
</evidence>
<accession>A0ABW4Q4G1</accession>
<dbReference type="InterPro" id="IPR036188">
    <property type="entry name" value="FAD/NAD-bd_sf"/>
</dbReference>
<keyword evidence="2" id="KW-1185">Reference proteome</keyword>
<dbReference type="Gene3D" id="3.50.50.60">
    <property type="entry name" value="FAD/NAD(P)-binding domain"/>
    <property type="match status" value="2"/>
</dbReference>
<reference evidence="2" key="1">
    <citation type="journal article" date="2019" name="Int. J. Syst. Evol. Microbiol.">
        <title>The Global Catalogue of Microorganisms (GCM) 10K type strain sequencing project: providing services to taxonomists for standard genome sequencing and annotation.</title>
        <authorList>
            <consortium name="The Broad Institute Genomics Platform"/>
            <consortium name="The Broad Institute Genome Sequencing Center for Infectious Disease"/>
            <person name="Wu L."/>
            <person name="Ma J."/>
        </authorList>
    </citation>
    <scope>NUCLEOTIDE SEQUENCE [LARGE SCALE GENOMIC DNA]</scope>
    <source>
        <strain evidence="2">JCM 11496</strain>
    </source>
</reference>
<name>A0ABW4Q4G1_9MICC</name>